<reference evidence="2" key="1">
    <citation type="submission" date="2013-04" db="EMBL/GenBank/DDBJ databases">
        <authorList>
            <person name="Qu J."/>
            <person name="Murali S.C."/>
            <person name="Bandaranaike D."/>
            <person name="Bellair M."/>
            <person name="Blankenburg K."/>
            <person name="Chao H."/>
            <person name="Dinh H."/>
            <person name="Doddapaneni H."/>
            <person name="Downs B."/>
            <person name="Dugan-Rocha S."/>
            <person name="Elkadiri S."/>
            <person name="Gnanaolivu R.D."/>
            <person name="Hernandez B."/>
            <person name="Javaid M."/>
            <person name="Jayaseelan J.C."/>
            <person name="Lee S."/>
            <person name="Li M."/>
            <person name="Ming W."/>
            <person name="Munidasa M."/>
            <person name="Muniz J."/>
            <person name="Nguyen L."/>
            <person name="Ongeri F."/>
            <person name="Osuji N."/>
            <person name="Pu L.-L."/>
            <person name="Puazo M."/>
            <person name="Qu C."/>
            <person name="Quiroz J."/>
            <person name="Raj R."/>
            <person name="Weissenberger G."/>
            <person name="Xin Y."/>
            <person name="Zou X."/>
            <person name="Han Y."/>
            <person name="Richards S."/>
            <person name="Worley K."/>
            <person name="Muzny D."/>
            <person name="Gibbs R."/>
        </authorList>
    </citation>
    <scope>NUCLEOTIDE SEQUENCE</scope>
    <source>
        <strain evidence="2">Sampled in the wild</strain>
    </source>
</reference>
<dbReference type="AlphaFoldDB" id="A0A8K0KME8"/>
<feature type="compositionally biased region" description="Low complexity" evidence="1">
    <location>
        <begin position="99"/>
        <end position="116"/>
    </location>
</feature>
<evidence type="ECO:0000256" key="1">
    <source>
        <dbReference type="SAM" id="MobiDB-lite"/>
    </source>
</evidence>
<dbReference type="EMBL" id="KZ309014">
    <property type="protein sequence ID" value="KAG8236310.1"/>
    <property type="molecule type" value="Genomic_DNA"/>
</dbReference>
<feature type="region of interest" description="Disordered" evidence="1">
    <location>
        <begin position="72"/>
        <end position="116"/>
    </location>
</feature>
<dbReference type="Proteomes" id="UP000792457">
    <property type="component" value="Unassembled WGS sequence"/>
</dbReference>
<dbReference type="OrthoDB" id="431626at2759"/>
<reference evidence="2" key="2">
    <citation type="submission" date="2017-10" db="EMBL/GenBank/DDBJ databases">
        <title>Ladona fulva Genome sequencing and assembly.</title>
        <authorList>
            <person name="Murali S."/>
            <person name="Richards S."/>
            <person name="Bandaranaike D."/>
            <person name="Bellair M."/>
            <person name="Blankenburg K."/>
            <person name="Chao H."/>
            <person name="Dinh H."/>
            <person name="Doddapaneni H."/>
            <person name="Dugan-Rocha S."/>
            <person name="Elkadiri S."/>
            <person name="Gnanaolivu R."/>
            <person name="Hernandez B."/>
            <person name="Skinner E."/>
            <person name="Javaid M."/>
            <person name="Lee S."/>
            <person name="Li M."/>
            <person name="Ming W."/>
            <person name="Munidasa M."/>
            <person name="Muniz J."/>
            <person name="Nguyen L."/>
            <person name="Hughes D."/>
            <person name="Osuji N."/>
            <person name="Pu L.-L."/>
            <person name="Puazo M."/>
            <person name="Qu C."/>
            <person name="Quiroz J."/>
            <person name="Raj R."/>
            <person name="Weissenberger G."/>
            <person name="Xin Y."/>
            <person name="Zou X."/>
            <person name="Han Y."/>
            <person name="Worley K."/>
            <person name="Muzny D."/>
            <person name="Gibbs R."/>
        </authorList>
    </citation>
    <scope>NUCLEOTIDE SEQUENCE</scope>
    <source>
        <strain evidence="2">Sampled in the wild</strain>
    </source>
</reference>
<proteinExistence type="predicted"/>
<evidence type="ECO:0000313" key="3">
    <source>
        <dbReference type="Proteomes" id="UP000792457"/>
    </source>
</evidence>
<evidence type="ECO:0000313" key="2">
    <source>
        <dbReference type="EMBL" id="KAG8236310.1"/>
    </source>
</evidence>
<comment type="caution">
    <text evidence="2">The sequence shown here is derived from an EMBL/GenBank/DDBJ whole genome shotgun (WGS) entry which is preliminary data.</text>
</comment>
<organism evidence="2 3">
    <name type="scientific">Ladona fulva</name>
    <name type="common">Scarce chaser dragonfly</name>
    <name type="synonym">Libellula fulva</name>
    <dbReference type="NCBI Taxonomy" id="123851"/>
    <lineage>
        <taxon>Eukaryota</taxon>
        <taxon>Metazoa</taxon>
        <taxon>Ecdysozoa</taxon>
        <taxon>Arthropoda</taxon>
        <taxon>Hexapoda</taxon>
        <taxon>Insecta</taxon>
        <taxon>Pterygota</taxon>
        <taxon>Palaeoptera</taxon>
        <taxon>Odonata</taxon>
        <taxon>Epiprocta</taxon>
        <taxon>Anisoptera</taxon>
        <taxon>Libelluloidea</taxon>
        <taxon>Libellulidae</taxon>
        <taxon>Ladona</taxon>
    </lineage>
</organism>
<sequence>MCKLLHYGISSNDSRLKDIMVSGDAITPQVSTAWKSSKSSKQEWTIIPLFVKILKLLLDSLNSCITASKTKKEIDDSKDDFAENEESACDYDSEDESLSDSSSSDSFGDWSNVIAG</sequence>
<feature type="compositionally biased region" description="Acidic residues" evidence="1">
    <location>
        <begin position="82"/>
        <end position="98"/>
    </location>
</feature>
<accession>A0A8K0KME8</accession>
<gene>
    <name evidence="2" type="ORF">J437_LFUL015937</name>
</gene>
<feature type="compositionally biased region" description="Basic and acidic residues" evidence="1">
    <location>
        <begin position="72"/>
        <end position="81"/>
    </location>
</feature>
<name>A0A8K0KME8_LADFU</name>
<protein>
    <submittedName>
        <fullName evidence="2">Uncharacterized protein</fullName>
    </submittedName>
</protein>
<keyword evidence="3" id="KW-1185">Reference proteome</keyword>